<reference evidence="2" key="1">
    <citation type="journal article" date="2020" name="Nature">
        <title>Giant virus diversity and host interactions through global metagenomics.</title>
        <authorList>
            <person name="Schulz F."/>
            <person name="Roux S."/>
            <person name="Paez-Espino D."/>
            <person name="Jungbluth S."/>
            <person name="Walsh D.A."/>
            <person name="Denef V.J."/>
            <person name="McMahon K.D."/>
            <person name="Konstantinidis K.T."/>
            <person name="Eloe-Fadrosh E.A."/>
            <person name="Kyrpides N.C."/>
            <person name="Woyke T."/>
        </authorList>
    </citation>
    <scope>NUCLEOTIDE SEQUENCE</scope>
    <source>
        <strain evidence="2">GVMAG-M-3300021425-30</strain>
    </source>
</reference>
<dbReference type="AlphaFoldDB" id="A0A6C0CSD2"/>
<name>A0A6C0CSD2_9ZZZZ</name>
<organism evidence="2">
    <name type="scientific">viral metagenome</name>
    <dbReference type="NCBI Taxonomy" id="1070528"/>
    <lineage>
        <taxon>unclassified sequences</taxon>
        <taxon>metagenomes</taxon>
        <taxon>organismal metagenomes</taxon>
    </lineage>
</organism>
<sequence>MAEIAIPLIALGSMYVISNQDNDNKMEGYENMGKHQNMLPNVVPPAKTINFPKQTPVTSANVKAYKNPNQATDKYFSQGVVERVERKNPPNSVGGSTQPVMGLTGEMINKKDFKHNNMQPFFGARVKGSRANHNTAEARLDNMQGAGSQYMRKREQAPLFKPQQNMSWANGMPNMNDFYLSRQNPSTKMSNIKPWDEEKVAPGLGLGYTTEGSGSGYNAAVEDRNAWLPKTVNELRVDTNPKMTFGLDGHQGPATSYIKDYGHVKHQGRVEKNRPDTDYTVGPSRWFTTTGIEKKQTARGIEVLQHQNRPETTSEYFGTGADVDSKATYVVGESKPILRQQLDAPLHGTASAIHKSAPSTGDYGNGSYQALCNNRTTTRQADDFGGVQGMIKAAVAPLLDILRPTRKENVIGNIRPNGNVQNLITKPRIYDPADRVRTTIREQTGDLLDNNHLNVDGIATGDAYKVTKHQSYGQERDTTNVSYNGQAGPAAAYNSKSYAAEYNQRNNANKVHTSHTNHGVSSTHNNNMNIAIGRRDADRNNNRAFAGGATIAGGHSTQTYGNLSGKQQYSEARNNDRLNPDLLTAFKNNPYTQSLNSWA</sequence>
<accession>A0A6C0CSD2</accession>
<feature type="domain" description="DUF5899" evidence="1">
    <location>
        <begin position="181"/>
        <end position="301"/>
    </location>
</feature>
<evidence type="ECO:0000313" key="2">
    <source>
        <dbReference type="EMBL" id="QHT06604.1"/>
    </source>
</evidence>
<proteinExistence type="predicted"/>
<evidence type="ECO:0000259" key="1">
    <source>
        <dbReference type="Pfam" id="PF19251"/>
    </source>
</evidence>
<dbReference type="EMBL" id="MN739471">
    <property type="protein sequence ID" value="QHT06604.1"/>
    <property type="molecule type" value="Genomic_DNA"/>
</dbReference>
<dbReference type="InterPro" id="IPR045418">
    <property type="entry name" value="P2_DUF5899"/>
</dbReference>
<dbReference type="Pfam" id="PF19251">
    <property type="entry name" value="DUF5899"/>
    <property type="match status" value="1"/>
</dbReference>
<protein>
    <recommendedName>
        <fullName evidence="1">DUF5899 domain-containing protein</fullName>
    </recommendedName>
</protein>